<dbReference type="EMBL" id="KB007982">
    <property type="protein sequence ID" value="ELR16809.1"/>
    <property type="molecule type" value="Genomic_DNA"/>
</dbReference>
<dbReference type="AlphaFoldDB" id="L8GUE1"/>
<dbReference type="GeneID" id="14917528"/>
<evidence type="ECO:0000256" key="2">
    <source>
        <dbReference type="SAM" id="SignalP"/>
    </source>
</evidence>
<dbReference type="RefSeq" id="XP_004338822.1">
    <property type="nucleotide sequence ID" value="XM_004338774.1"/>
</dbReference>
<feature type="chain" id="PRO_5003990102" evidence="2">
    <location>
        <begin position="22"/>
        <end position="256"/>
    </location>
</feature>
<accession>L8GUE1</accession>
<sequence>MDRAVLVLVLWCCVLVSSAAGEEGCGGPLAANFPEGRSEVYIASGLAQSFHVKKTSRVTSFTSHFWTIRNGSVLESLAIHSDQASNPGPGPALTNATFHVASVPYGERERRTFNTTRPGGILLTPGHYWLVAMLPGSMGWLCNTPAVQDPELPLAVLRGLAVAARPGSWVVHNQPDERVFTLGLNGCRAEEPTPFPPHKGGGDDGDAGTTVGIVLGVLAAIGLIGAAAVGLAVWVRKQRITVHYQAVDGGISSEEL</sequence>
<keyword evidence="2" id="KW-0732">Signal</keyword>
<proteinExistence type="predicted"/>
<dbReference type="Proteomes" id="UP000011083">
    <property type="component" value="Unassembled WGS sequence"/>
</dbReference>
<feature type="transmembrane region" description="Helical" evidence="1">
    <location>
        <begin position="213"/>
        <end position="235"/>
    </location>
</feature>
<organism evidence="3 4">
    <name type="scientific">Acanthamoeba castellanii (strain ATCC 30010 / Neff)</name>
    <dbReference type="NCBI Taxonomy" id="1257118"/>
    <lineage>
        <taxon>Eukaryota</taxon>
        <taxon>Amoebozoa</taxon>
        <taxon>Discosea</taxon>
        <taxon>Longamoebia</taxon>
        <taxon>Centramoebida</taxon>
        <taxon>Acanthamoebidae</taxon>
        <taxon>Acanthamoeba</taxon>
    </lineage>
</organism>
<evidence type="ECO:0000256" key="1">
    <source>
        <dbReference type="SAM" id="Phobius"/>
    </source>
</evidence>
<gene>
    <name evidence="3" type="ORF">ACA1_383400</name>
</gene>
<dbReference type="KEGG" id="acan:ACA1_383400"/>
<evidence type="ECO:0000313" key="4">
    <source>
        <dbReference type="Proteomes" id="UP000011083"/>
    </source>
</evidence>
<keyword evidence="1" id="KW-0472">Membrane</keyword>
<feature type="signal peptide" evidence="2">
    <location>
        <begin position="1"/>
        <end position="21"/>
    </location>
</feature>
<keyword evidence="1" id="KW-1133">Transmembrane helix</keyword>
<protein>
    <submittedName>
        <fullName evidence="3">Uncharacterized protein</fullName>
    </submittedName>
</protein>
<dbReference type="VEuPathDB" id="AmoebaDB:ACA1_383400"/>
<keyword evidence="1" id="KW-0812">Transmembrane</keyword>
<name>L8GUE1_ACACF</name>
<evidence type="ECO:0000313" key="3">
    <source>
        <dbReference type="EMBL" id="ELR16809.1"/>
    </source>
</evidence>
<reference evidence="3 4" key="1">
    <citation type="journal article" date="2013" name="Genome Biol.">
        <title>Genome of Acanthamoeba castellanii highlights extensive lateral gene transfer and early evolution of tyrosine kinase signaling.</title>
        <authorList>
            <person name="Clarke M."/>
            <person name="Lohan A.J."/>
            <person name="Liu B."/>
            <person name="Lagkouvardos I."/>
            <person name="Roy S."/>
            <person name="Zafar N."/>
            <person name="Bertelli C."/>
            <person name="Schilde C."/>
            <person name="Kianianmomeni A."/>
            <person name="Burglin T.R."/>
            <person name="Frech C."/>
            <person name="Turcotte B."/>
            <person name="Kopec K.O."/>
            <person name="Synnott J.M."/>
            <person name="Choo C."/>
            <person name="Paponov I."/>
            <person name="Finkler A."/>
            <person name="Soon Heng Tan C."/>
            <person name="Hutchins A.P."/>
            <person name="Weinmeier T."/>
            <person name="Rattei T."/>
            <person name="Chu J.S."/>
            <person name="Gimenez G."/>
            <person name="Irimia M."/>
            <person name="Rigden D.J."/>
            <person name="Fitzpatrick D.A."/>
            <person name="Lorenzo-Morales J."/>
            <person name="Bateman A."/>
            <person name="Chiu C.H."/>
            <person name="Tang P."/>
            <person name="Hegemann P."/>
            <person name="Fromm H."/>
            <person name="Raoult D."/>
            <person name="Greub G."/>
            <person name="Miranda-Saavedra D."/>
            <person name="Chen N."/>
            <person name="Nash P."/>
            <person name="Ginger M.L."/>
            <person name="Horn M."/>
            <person name="Schaap P."/>
            <person name="Caler L."/>
            <person name="Loftus B."/>
        </authorList>
    </citation>
    <scope>NUCLEOTIDE SEQUENCE [LARGE SCALE GENOMIC DNA]</scope>
    <source>
        <strain evidence="3 4">Neff</strain>
    </source>
</reference>
<keyword evidence="4" id="KW-1185">Reference proteome</keyword>